<evidence type="ECO:0000259" key="1">
    <source>
        <dbReference type="SMART" id="SM00481"/>
    </source>
</evidence>
<dbReference type="EMBL" id="CAFBNF010000093">
    <property type="protein sequence ID" value="CAB4942936.1"/>
    <property type="molecule type" value="Genomic_DNA"/>
</dbReference>
<dbReference type="PANTHER" id="PTHR42924:SF3">
    <property type="entry name" value="POLYMERASE_HISTIDINOL PHOSPHATASE N-TERMINAL DOMAIN-CONTAINING PROTEIN"/>
    <property type="match status" value="1"/>
</dbReference>
<dbReference type="GO" id="GO:0004534">
    <property type="term" value="F:5'-3' RNA exonuclease activity"/>
    <property type="evidence" value="ECO:0007669"/>
    <property type="project" value="TreeGrafter"/>
</dbReference>
<accession>A0A6J7JHX5</accession>
<dbReference type="InterPro" id="IPR003141">
    <property type="entry name" value="Pol/His_phosphatase_N"/>
</dbReference>
<dbReference type="Gene3D" id="3.20.20.140">
    <property type="entry name" value="Metal-dependent hydrolases"/>
    <property type="match status" value="1"/>
</dbReference>
<dbReference type="SMART" id="SM00481">
    <property type="entry name" value="POLIIIAc"/>
    <property type="match status" value="1"/>
</dbReference>
<dbReference type="InterPro" id="IPR052018">
    <property type="entry name" value="PHP_domain"/>
</dbReference>
<feature type="domain" description="Polymerase/histidinol phosphatase N-terminal" evidence="1">
    <location>
        <begin position="18"/>
        <end position="77"/>
    </location>
</feature>
<organism evidence="2">
    <name type="scientific">freshwater metagenome</name>
    <dbReference type="NCBI Taxonomy" id="449393"/>
    <lineage>
        <taxon>unclassified sequences</taxon>
        <taxon>metagenomes</taxon>
        <taxon>ecological metagenomes</taxon>
    </lineage>
</organism>
<protein>
    <submittedName>
        <fullName evidence="2">Unannotated protein</fullName>
    </submittedName>
</protein>
<dbReference type="GO" id="GO:0035312">
    <property type="term" value="F:5'-3' DNA exonuclease activity"/>
    <property type="evidence" value="ECO:0007669"/>
    <property type="project" value="TreeGrafter"/>
</dbReference>
<dbReference type="InterPro" id="IPR016195">
    <property type="entry name" value="Pol/histidinol_Pase-like"/>
</dbReference>
<evidence type="ECO:0000313" key="2">
    <source>
        <dbReference type="EMBL" id="CAB4942936.1"/>
    </source>
</evidence>
<reference evidence="2" key="1">
    <citation type="submission" date="2020-05" db="EMBL/GenBank/DDBJ databases">
        <authorList>
            <person name="Chiriac C."/>
            <person name="Salcher M."/>
            <person name="Ghai R."/>
            <person name="Kavagutti S V."/>
        </authorList>
    </citation>
    <scope>NUCLEOTIDE SEQUENCE</scope>
</reference>
<proteinExistence type="predicted"/>
<dbReference type="SUPFAM" id="SSF89550">
    <property type="entry name" value="PHP domain-like"/>
    <property type="match status" value="1"/>
</dbReference>
<dbReference type="AlphaFoldDB" id="A0A6J7JHX5"/>
<dbReference type="PANTHER" id="PTHR42924">
    <property type="entry name" value="EXONUCLEASE"/>
    <property type="match status" value="1"/>
</dbReference>
<sequence>MSTDRANPFLAEGEWLKCALHTHSTVSDGTLTPHSLAHAYEEAGFDVLSITDHWRIAEAPSTDRLLTIPGAELGFDLRTPNYPGQSAEFLVWGIDHLPDDPGGDQANWMFNAEENWEVRTFPSLSHGAAWAATMGAVVYTAHPYWNQLSIDDIIDADGVAGIEVFNGSSDAEDGRGDSSAWWDAMLGSGRTVFGIGTDDQHYPLFELGLAWTMVRAAERTQEAVLAALRTGQSYFSNGPTIHHLEVVDGGVMVECSPARSIRVQREQEHGTSVSVGRGGRRFGTILDTDGQGLITRALIHCDADALYRRIVVVDAAGGRAWSNPI</sequence>
<gene>
    <name evidence="2" type="ORF">UFOPK3773_00963</name>
</gene>
<name>A0A6J7JHX5_9ZZZZ</name>